<dbReference type="GO" id="GO:0020037">
    <property type="term" value="F:heme binding"/>
    <property type="evidence" value="ECO:0007669"/>
    <property type="project" value="InterPro"/>
</dbReference>
<dbReference type="InterPro" id="IPR036396">
    <property type="entry name" value="Cyt_P450_sf"/>
</dbReference>
<evidence type="ECO:0000256" key="2">
    <source>
        <dbReference type="ARBA" id="ARBA00010617"/>
    </source>
</evidence>
<keyword evidence="6" id="KW-0503">Monooxygenase</keyword>
<dbReference type="GO" id="GO:0016705">
    <property type="term" value="F:oxidoreductase activity, acting on paired donors, with incorporation or reduction of molecular oxygen"/>
    <property type="evidence" value="ECO:0007669"/>
    <property type="project" value="InterPro"/>
</dbReference>
<accession>A0A8H7CNZ3</accession>
<evidence type="ECO:0000313" key="7">
    <source>
        <dbReference type="EMBL" id="KAF7343001.1"/>
    </source>
</evidence>
<evidence type="ECO:0000256" key="1">
    <source>
        <dbReference type="ARBA" id="ARBA00001971"/>
    </source>
</evidence>
<name>A0A8H7CNZ3_9AGAR</name>
<evidence type="ECO:0000313" key="8">
    <source>
        <dbReference type="Proteomes" id="UP000620124"/>
    </source>
</evidence>
<comment type="caution">
    <text evidence="7">The sequence shown here is derived from an EMBL/GenBank/DDBJ whole genome shotgun (WGS) entry which is preliminary data.</text>
</comment>
<reference evidence="7" key="1">
    <citation type="submission" date="2020-05" db="EMBL/GenBank/DDBJ databases">
        <title>Mycena genomes resolve the evolution of fungal bioluminescence.</title>
        <authorList>
            <person name="Tsai I.J."/>
        </authorList>
    </citation>
    <scope>NUCLEOTIDE SEQUENCE</scope>
    <source>
        <strain evidence="7">CCC161011</strain>
    </source>
</reference>
<gene>
    <name evidence="7" type="ORF">MVEN_01730200</name>
</gene>
<comment type="cofactor">
    <cofactor evidence="1">
        <name>heme</name>
        <dbReference type="ChEBI" id="CHEBI:30413"/>
    </cofactor>
</comment>
<keyword evidence="3" id="KW-0479">Metal-binding</keyword>
<evidence type="ECO:0000256" key="5">
    <source>
        <dbReference type="ARBA" id="ARBA00023004"/>
    </source>
</evidence>
<dbReference type="GO" id="GO:0004497">
    <property type="term" value="F:monooxygenase activity"/>
    <property type="evidence" value="ECO:0007669"/>
    <property type="project" value="UniProtKB-KW"/>
</dbReference>
<dbReference type="Gene3D" id="1.10.630.10">
    <property type="entry name" value="Cytochrome P450"/>
    <property type="match status" value="1"/>
</dbReference>
<evidence type="ECO:0008006" key="9">
    <source>
        <dbReference type="Google" id="ProtNLM"/>
    </source>
</evidence>
<evidence type="ECO:0000256" key="6">
    <source>
        <dbReference type="ARBA" id="ARBA00023033"/>
    </source>
</evidence>
<protein>
    <recommendedName>
        <fullName evidence="9">Cytochrome P450</fullName>
    </recommendedName>
</protein>
<dbReference type="OrthoDB" id="2883047at2759"/>
<proteinExistence type="inferred from homology"/>
<dbReference type="PANTHER" id="PTHR46206:SF1">
    <property type="entry name" value="P450, PUTATIVE (EUROFUNG)-RELATED"/>
    <property type="match status" value="1"/>
</dbReference>
<dbReference type="SUPFAM" id="SSF48264">
    <property type="entry name" value="Cytochrome P450"/>
    <property type="match status" value="1"/>
</dbReference>
<evidence type="ECO:0000256" key="3">
    <source>
        <dbReference type="ARBA" id="ARBA00022723"/>
    </source>
</evidence>
<dbReference type="GO" id="GO:0005506">
    <property type="term" value="F:iron ion binding"/>
    <property type="evidence" value="ECO:0007669"/>
    <property type="project" value="InterPro"/>
</dbReference>
<evidence type="ECO:0000256" key="4">
    <source>
        <dbReference type="ARBA" id="ARBA00023002"/>
    </source>
</evidence>
<dbReference type="AlphaFoldDB" id="A0A8H7CNZ3"/>
<sequence length="285" mass="31314">MLNGATLIAALVLLFGTTLLVKRNRQILPRVGRAGPIGYAWTVLRSVLDSDGLVEEGWSKFGGKPFILPSMSGEWIVLGPDNVELLRRSDDSVFNAPIRAKQPNVMFGDITTNPYHLETIIRSDLTKALRSLVPEMLEEAQLAIPEHLKMTGSATSVSIPVFPTMVHLVARVSNRAMIGAPGCRNEKFLNKQVSVAEEVIPMSQILNWFPRFPSALFCVTVGAKDGAVRLVSPYVQARIEYAQQDNPSTITDLLLRYAPEEDIKDVAKLAVRVVHLNMAAGKVTL</sequence>
<dbReference type="PANTHER" id="PTHR46206">
    <property type="entry name" value="CYTOCHROME P450"/>
    <property type="match status" value="1"/>
</dbReference>
<keyword evidence="5" id="KW-0408">Iron</keyword>
<keyword evidence="4" id="KW-0560">Oxidoreductase</keyword>
<organism evidence="7 8">
    <name type="scientific">Mycena venus</name>
    <dbReference type="NCBI Taxonomy" id="2733690"/>
    <lineage>
        <taxon>Eukaryota</taxon>
        <taxon>Fungi</taxon>
        <taxon>Dikarya</taxon>
        <taxon>Basidiomycota</taxon>
        <taxon>Agaricomycotina</taxon>
        <taxon>Agaricomycetes</taxon>
        <taxon>Agaricomycetidae</taxon>
        <taxon>Agaricales</taxon>
        <taxon>Marasmiineae</taxon>
        <taxon>Mycenaceae</taxon>
        <taxon>Mycena</taxon>
    </lineage>
</organism>
<dbReference type="EMBL" id="JACAZI010000016">
    <property type="protein sequence ID" value="KAF7343001.1"/>
    <property type="molecule type" value="Genomic_DNA"/>
</dbReference>
<keyword evidence="8" id="KW-1185">Reference proteome</keyword>
<dbReference type="Proteomes" id="UP000620124">
    <property type="component" value="Unassembled WGS sequence"/>
</dbReference>
<comment type="similarity">
    <text evidence="2">Belongs to the cytochrome P450 family.</text>
</comment>